<feature type="compositionally biased region" description="Basic and acidic residues" evidence="2">
    <location>
        <begin position="83"/>
        <end position="100"/>
    </location>
</feature>
<dbReference type="RefSeq" id="WP_184670499.1">
    <property type="nucleotide sequence ID" value="NZ_BAABAI010000024.1"/>
</dbReference>
<dbReference type="Pfam" id="PF00691">
    <property type="entry name" value="OmpA"/>
    <property type="match status" value="1"/>
</dbReference>
<comment type="caution">
    <text evidence="4">The sequence shown here is derived from an EMBL/GenBank/DDBJ whole genome shotgun (WGS) entry which is preliminary data.</text>
</comment>
<protein>
    <submittedName>
        <fullName evidence="4">Outer membrane protein OmpA-like peptidoglycan-associated protein</fullName>
    </submittedName>
</protein>
<evidence type="ECO:0000256" key="1">
    <source>
        <dbReference type="PROSITE-ProRule" id="PRU00473"/>
    </source>
</evidence>
<dbReference type="EMBL" id="JACHJS010000001">
    <property type="protein sequence ID" value="MBB4966483.1"/>
    <property type="molecule type" value="Genomic_DNA"/>
</dbReference>
<dbReference type="PROSITE" id="PS51123">
    <property type="entry name" value="OMPA_2"/>
    <property type="match status" value="1"/>
</dbReference>
<dbReference type="PROSITE" id="PS51257">
    <property type="entry name" value="PROKAR_LIPOPROTEIN"/>
    <property type="match status" value="1"/>
</dbReference>
<gene>
    <name evidence="4" type="ORF">F4559_003842</name>
</gene>
<evidence type="ECO:0000259" key="3">
    <source>
        <dbReference type="PROSITE" id="PS51123"/>
    </source>
</evidence>
<dbReference type="SUPFAM" id="SSF103088">
    <property type="entry name" value="OmpA-like"/>
    <property type="match status" value="1"/>
</dbReference>
<dbReference type="InterPro" id="IPR006665">
    <property type="entry name" value="OmpA-like"/>
</dbReference>
<evidence type="ECO:0000313" key="4">
    <source>
        <dbReference type="EMBL" id="MBB4966483.1"/>
    </source>
</evidence>
<reference evidence="4 5" key="1">
    <citation type="submission" date="2020-08" db="EMBL/GenBank/DDBJ databases">
        <title>Sequencing the genomes of 1000 actinobacteria strains.</title>
        <authorList>
            <person name="Klenk H.-P."/>
        </authorList>
    </citation>
    <scope>NUCLEOTIDE SEQUENCE [LARGE SCALE GENOMIC DNA]</scope>
    <source>
        <strain evidence="4 5">DSM 45084</strain>
    </source>
</reference>
<feature type="region of interest" description="Disordered" evidence="2">
    <location>
        <begin position="83"/>
        <end position="107"/>
    </location>
</feature>
<accession>A0A7W7WXD1</accession>
<dbReference type="AlphaFoldDB" id="A0A7W7WXD1"/>
<name>A0A7W7WXD1_9PSEU</name>
<dbReference type="Gene3D" id="3.30.1330.60">
    <property type="entry name" value="OmpA-like domain"/>
    <property type="match status" value="1"/>
</dbReference>
<keyword evidence="1" id="KW-0472">Membrane</keyword>
<dbReference type="Proteomes" id="UP000542674">
    <property type="component" value="Unassembled WGS sequence"/>
</dbReference>
<sequence length="373" mass="39012">MRAVTGPVVAVTLGLSAVACGGTEERPTGGSVAYVLGVHANAPAAASTSVLDDAVSGQAKLTVVLADGEPKILVARDLTAKAANDDAKRKEREDRKKELRGTLSQARPAKPEVDLLAAIDLGARSLDREPRRMVVESSGLSTTGSLSFLAPGMVLAEPEEIADDLQRKKLLPALGGVTVRLRGIGDTEPPQPRPGIHERSNLVAIWREVLTRAGATVEVDDQPRTGKAPDDAPAVSLVPLTPVTVAAPKAEETVPLPASAFFVADKAELLDRAAAVDALRPFAEHVKQAGGRIDLVGTTARVGDKEGQVALSGQRAEALRVVLVDDLGVPADRVTSSGVGSYHADYVADHDAEGNLLPDKAALNRTVRITIRR</sequence>
<keyword evidence="5" id="KW-1185">Reference proteome</keyword>
<dbReference type="GO" id="GO:0016020">
    <property type="term" value="C:membrane"/>
    <property type="evidence" value="ECO:0007669"/>
    <property type="project" value="UniProtKB-UniRule"/>
</dbReference>
<feature type="domain" description="OmpA-like" evidence="3">
    <location>
        <begin position="249"/>
        <end position="373"/>
    </location>
</feature>
<organism evidence="4 5">
    <name type="scientific">Saccharothrix violaceirubra</name>
    <dbReference type="NCBI Taxonomy" id="413306"/>
    <lineage>
        <taxon>Bacteria</taxon>
        <taxon>Bacillati</taxon>
        <taxon>Actinomycetota</taxon>
        <taxon>Actinomycetes</taxon>
        <taxon>Pseudonocardiales</taxon>
        <taxon>Pseudonocardiaceae</taxon>
        <taxon>Saccharothrix</taxon>
    </lineage>
</organism>
<dbReference type="InterPro" id="IPR036737">
    <property type="entry name" value="OmpA-like_sf"/>
</dbReference>
<proteinExistence type="predicted"/>
<evidence type="ECO:0000256" key="2">
    <source>
        <dbReference type="SAM" id="MobiDB-lite"/>
    </source>
</evidence>
<evidence type="ECO:0000313" key="5">
    <source>
        <dbReference type="Proteomes" id="UP000542674"/>
    </source>
</evidence>